<comment type="caution">
    <text evidence="3">The sequence shown here is derived from an EMBL/GenBank/DDBJ whole genome shotgun (WGS) entry which is preliminary data.</text>
</comment>
<organism evidence="3 4">
    <name type="scientific">Dactylonectria macrodidyma</name>
    <dbReference type="NCBI Taxonomy" id="307937"/>
    <lineage>
        <taxon>Eukaryota</taxon>
        <taxon>Fungi</taxon>
        <taxon>Dikarya</taxon>
        <taxon>Ascomycota</taxon>
        <taxon>Pezizomycotina</taxon>
        <taxon>Sordariomycetes</taxon>
        <taxon>Hypocreomycetidae</taxon>
        <taxon>Hypocreales</taxon>
        <taxon>Nectriaceae</taxon>
        <taxon>Dactylonectria</taxon>
    </lineage>
</organism>
<dbReference type="InterPro" id="IPR000757">
    <property type="entry name" value="Beta-glucanase-like"/>
</dbReference>
<name>A0A9P9FM45_9HYPO</name>
<dbReference type="OrthoDB" id="192832at2759"/>
<sequence>MFARFVSLCLLVSTACASIPHLTGYKTIFFDDFNGNQGDAIDRSKWGHVRSRSELNPQQIIIYTDNPRNSHLSGDGQLYIVPKKGVISSGMFWTTARLESKASWTCGAGKAMILQSEIRVPDFAGSPLKHKGMWPSFWATGQHCREGITSRSCGEWDIFEAINKMGNRNQAGLYFDNNDGRHNGSFSRSVNYQGGAYHTWALKVDRRTTDWKKESLIWYMDGKEIYRVTGAMIGTRNEWKILAQTPYYAIFNLALGVNAGSYPGSVTEKTIDGFAGSMRIKYFAVYESN</sequence>
<keyword evidence="3" id="KW-0378">Hydrolase</keyword>
<dbReference type="Pfam" id="PF00722">
    <property type="entry name" value="Glyco_hydro_16"/>
    <property type="match status" value="1"/>
</dbReference>
<proteinExistence type="predicted"/>
<dbReference type="PANTHER" id="PTHR10963">
    <property type="entry name" value="GLYCOSYL HYDROLASE-RELATED"/>
    <property type="match status" value="1"/>
</dbReference>
<keyword evidence="4" id="KW-1185">Reference proteome</keyword>
<dbReference type="AlphaFoldDB" id="A0A9P9FM45"/>
<dbReference type="InterPro" id="IPR050546">
    <property type="entry name" value="Glycosyl_Hydrlase_16"/>
</dbReference>
<evidence type="ECO:0000313" key="4">
    <source>
        <dbReference type="Proteomes" id="UP000738349"/>
    </source>
</evidence>
<feature type="signal peptide" evidence="1">
    <location>
        <begin position="1"/>
        <end position="17"/>
    </location>
</feature>
<evidence type="ECO:0000313" key="3">
    <source>
        <dbReference type="EMBL" id="KAH7166564.1"/>
    </source>
</evidence>
<dbReference type="PROSITE" id="PS51257">
    <property type="entry name" value="PROKAR_LIPOPROTEIN"/>
    <property type="match status" value="1"/>
</dbReference>
<keyword evidence="1" id="KW-0732">Signal</keyword>
<gene>
    <name evidence="3" type="ORF">EDB81DRAFT_782441</name>
</gene>
<dbReference type="PROSITE" id="PS51762">
    <property type="entry name" value="GH16_2"/>
    <property type="match status" value="1"/>
</dbReference>
<feature type="domain" description="GH16" evidence="2">
    <location>
        <begin position="12"/>
        <end position="289"/>
    </location>
</feature>
<feature type="chain" id="PRO_5040286353" evidence="1">
    <location>
        <begin position="18"/>
        <end position="289"/>
    </location>
</feature>
<dbReference type="Proteomes" id="UP000738349">
    <property type="component" value="Unassembled WGS sequence"/>
</dbReference>
<accession>A0A9P9FM45</accession>
<protein>
    <submittedName>
        <fullName evidence="3">Glycoside hydrolase family 16 protein</fullName>
    </submittedName>
</protein>
<dbReference type="Gene3D" id="2.60.120.200">
    <property type="match status" value="1"/>
</dbReference>
<evidence type="ECO:0000259" key="2">
    <source>
        <dbReference type="PROSITE" id="PS51762"/>
    </source>
</evidence>
<dbReference type="GO" id="GO:0004553">
    <property type="term" value="F:hydrolase activity, hydrolyzing O-glycosyl compounds"/>
    <property type="evidence" value="ECO:0007669"/>
    <property type="project" value="InterPro"/>
</dbReference>
<dbReference type="PANTHER" id="PTHR10963:SF60">
    <property type="entry name" value="GRAM-NEGATIVE BACTERIA-BINDING PROTEIN 1-RELATED"/>
    <property type="match status" value="1"/>
</dbReference>
<dbReference type="GO" id="GO:0005975">
    <property type="term" value="P:carbohydrate metabolic process"/>
    <property type="evidence" value="ECO:0007669"/>
    <property type="project" value="InterPro"/>
</dbReference>
<dbReference type="InterPro" id="IPR013320">
    <property type="entry name" value="ConA-like_dom_sf"/>
</dbReference>
<evidence type="ECO:0000256" key="1">
    <source>
        <dbReference type="SAM" id="SignalP"/>
    </source>
</evidence>
<reference evidence="3" key="1">
    <citation type="journal article" date="2021" name="Nat. Commun.">
        <title>Genetic determinants of endophytism in the Arabidopsis root mycobiome.</title>
        <authorList>
            <person name="Mesny F."/>
            <person name="Miyauchi S."/>
            <person name="Thiergart T."/>
            <person name="Pickel B."/>
            <person name="Atanasova L."/>
            <person name="Karlsson M."/>
            <person name="Huettel B."/>
            <person name="Barry K.W."/>
            <person name="Haridas S."/>
            <person name="Chen C."/>
            <person name="Bauer D."/>
            <person name="Andreopoulos W."/>
            <person name="Pangilinan J."/>
            <person name="LaButti K."/>
            <person name="Riley R."/>
            <person name="Lipzen A."/>
            <person name="Clum A."/>
            <person name="Drula E."/>
            <person name="Henrissat B."/>
            <person name="Kohler A."/>
            <person name="Grigoriev I.V."/>
            <person name="Martin F.M."/>
            <person name="Hacquard S."/>
        </authorList>
    </citation>
    <scope>NUCLEOTIDE SEQUENCE</scope>
    <source>
        <strain evidence="3">MPI-CAGE-AT-0147</strain>
    </source>
</reference>
<dbReference type="EMBL" id="JAGMUV010000003">
    <property type="protein sequence ID" value="KAH7166564.1"/>
    <property type="molecule type" value="Genomic_DNA"/>
</dbReference>
<dbReference type="SUPFAM" id="SSF49899">
    <property type="entry name" value="Concanavalin A-like lectins/glucanases"/>
    <property type="match status" value="1"/>
</dbReference>